<protein>
    <submittedName>
        <fullName evidence="1">Thiol-disulfide isomerase/thioredoxin</fullName>
    </submittedName>
</protein>
<dbReference type="EMBL" id="SNYV01000018">
    <property type="protein sequence ID" value="TDQ73661.1"/>
    <property type="molecule type" value="Genomic_DNA"/>
</dbReference>
<name>A0A4R6W817_9SPHI</name>
<evidence type="ECO:0000313" key="2">
    <source>
        <dbReference type="Proteomes" id="UP000295292"/>
    </source>
</evidence>
<comment type="caution">
    <text evidence="1">The sequence shown here is derived from an EMBL/GenBank/DDBJ whole genome shotgun (WGS) entry which is preliminary data.</text>
</comment>
<dbReference type="AlphaFoldDB" id="A0A4R6W817"/>
<dbReference type="RefSeq" id="WP_133586253.1">
    <property type="nucleotide sequence ID" value="NZ_SNYV01000018.1"/>
</dbReference>
<evidence type="ECO:0000313" key="1">
    <source>
        <dbReference type="EMBL" id="TDQ73661.1"/>
    </source>
</evidence>
<accession>A0A4R6W817</accession>
<gene>
    <name evidence="1" type="ORF">CLV99_4097</name>
</gene>
<sequence>MKRYLYILWLSATVFSTQIIRAQIAPLVIGDSLDLAIRVELTNSPKAKLRLEKFAAELMVLDFYNTYCGSCIAAFPKNNILQRKFGNRIRILPITYEDKKKVDGFNQKNDYMRGNELPIIIKDKTLSALLPHRGVPHLVWIWQGRIAAITSGDMLTEANVDHILSGQSVVDWPRKNDFFDYEMEESQQDTMLYSKFYSYQNGAKLNYLIDTIGNRIRAKFTNVHPLPLFTFLYGKKHPEMPFMKKKERVVLNVKDLTDFERDTTMPYSLWLQEHSFCYESTWPLGIEQLALMSNIVTDIGNRLGLEVLYTTHRARVWVIKPMQERVVPHKEEPNAVVQSVLIWKGLLELFQESFPPIILDGVDPEKKITVYPSVTVKDFVSMRQILNMNGLELVEEEREIEALVFNDK</sequence>
<reference evidence="1 2" key="1">
    <citation type="submission" date="2019-03" db="EMBL/GenBank/DDBJ databases">
        <title>Genomic Encyclopedia of Archaeal and Bacterial Type Strains, Phase II (KMG-II): from individual species to whole genera.</title>
        <authorList>
            <person name="Goeker M."/>
        </authorList>
    </citation>
    <scope>NUCLEOTIDE SEQUENCE [LARGE SCALE GENOMIC DNA]</scope>
    <source>
        <strain evidence="1 2">DSM 28353</strain>
    </source>
</reference>
<keyword evidence="1" id="KW-0413">Isomerase</keyword>
<dbReference type="SUPFAM" id="SSF52833">
    <property type="entry name" value="Thioredoxin-like"/>
    <property type="match status" value="1"/>
</dbReference>
<dbReference type="GO" id="GO:0016853">
    <property type="term" value="F:isomerase activity"/>
    <property type="evidence" value="ECO:0007669"/>
    <property type="project" value="UniProtKB-KW"/>
</dbReference>
<dbReference type="OrthoDB" id="793244at2"/>
<organism evidence="1 2">
    <name type="scientific">Sphingobacterium yanglingense</name>
    <dbReference type="NCBI Taxonomy" id="1437280"/>
    <lineage>
        <taxon>Bacteria</taxon>
        <taxon>Pseudomonadati</taxon>
        <taxon>Bacteroidota</taxon>
        <taxon>Sphingobacteriia</taxon>
        <taxon>Sphingobacteriales</taxon>
        <taxon>Sphingobacteriaceae</taxon>
        <taxon>Sphingobacterium</taxon>
    </lineage>
</organism>
<dbReference type="InterPro" id="IPR036249">
    <property type="entry name" value="Thioredoxin-like_sf"/>
</dbReference>
<proteinExistence type="predicted"/>
<dbReference type="Proteomes" id="UP000295292">
    <property type="component" value="Unassembled WGS sequence"/>
</dbReference>
<keyword evidence="2" id="KW-1185">Reference proteome</keyword>
<dbReference type="Gene3D" id="3.40.30.10">
    <property type="entry name" value="Glutaredoxin"/>
    <property type="match status" value="1"/>
</dbReference>